<dbReference type="SUPFAM" id="SSF51905">
    <property type="entry name" value="FAD/NAD(P)-binding domain"/>
    <property type="match status" value="1"/>
</dbReference>
<evidence type="ECO:0000256" key="1">
    <source>
        <dbReference type="ARBA" id="ARBA00023002"/>
    </source>
</evidence>
<dbReference type="InterPro" id="IPR036188">
    <property type="entry name" value="FAD/NAD-bd_sf"/>
</dbReference>
<keyword evidence="2 4" id="KW-0503">Monooxygenase</keyword>
<dbReference type="RefSeq" id="WP_136933890.1">
    <property type="nucleotide sequence ID" value="NZ_SSMQ01000055.1"/>
</dbReference>
<dbReference type="AlphaFoldDB" id="A0A4U1IYD6"/>
<dbReference type="Gene3D" id="3.30.9.10">
    <property type="entry name" value="D-Amino Acid Oxidase, subunit A, domain 2"/>
    <property type="match status" value="1"/>
</dbReference>
<dbReference type="Gene3D" id="3.50.50.60">
    <property type="entry name" value="FAD/NAD(P)-binding domain"/>
    <property type="match status" value="1"/>
</dbReference>
<keyword evidence="5" id="KW-1185">Reference proteome</keyword>
<protein>
    <submittedName>
        <fullName evidence="4">FAD-dependent monooxygenase</fullName>
    </submittedName>
</protein>
<dbReference type="EMBL" id="SSMQ01000055">
    <property type="protein sequence ID" value="TKC99582.1"/>
    <property type="molecule type" value="Genomic_DNA"/>
</dbReference>
<dbReference type="GO" id="GO:0071949">
    <property type="term" value="F:FAD binding"/>
    <property type="evidence" value="ECO:0007669"/>
    <property type="project" value="InterPro"/>
</dbReference>
<dbReference type="Pfam" id="PF01494">
    <property type="entry name" value="FAD_binding_3"/>
    <property type="match status" value="1"/>
</dbReference>
<dbReference type="PANTHER" id="PTHR13789:SF309">
    <property type="entry name" value="PUTATIVE (AFU_ORTHOLOGUE AFUA_6G14510)-RELATED"/>
    <property type="match status" value="1"/>
</dbReference>
<name>A0A4U1IYD6_9BACT</name>
<dbReference type="InterPro" id="IPR002938">
    <property type="entry name" value="FAD-bd"/>
</dbReference>
<evidence type="ECO:0000256" key="2">
    <source>
        <dbReference type="ARBA" id="ARBA00023033"/>
    </source>
</evidence>
<accession>A0A4U1IYD6</accession>
<gene>
    <name evidence="4" type="ORF">E8A74_37420</name>
</gene>
<evidence type="ECO:0000313" key="4">
    <source>
        <dbReference type="EMBL" id="TKC99582.1"/>
    </source>
</evidence>
<proteinExistence type="predicted"/>
<dbReference type="PRINTS" id="PR00420">
    <property type="entry name" value="RNGMNOXGNASE"/>
</dbReference>
<sequence>MAFSSALRGRMKPIDVGIIGCGTAGSAAALFLSRAGHRVTVYERVPDPGPVGAGVMLQPTGQAVLGVLGLREAVLARCTPITRMICRTAGGRQLFDLRYGDIPGDHVGYGLHRGVLFEHLFRAVRAANVDLRLGVSVENLENAGRGRGLYFVTPEGERLGPHAVCVVADGARSQLRDDTTIGKRIRPYPWGALWFVGEDPGGAFRGALAQVVRGTEHMVGLLPTGFGPGEGPATDKVSLFYSLPVAGLDAWREAGLDAWKSEVRALAPSAAPVLDQIDSADEVLFARYHDVSMYPWNDDRVVYLGDAAHAMSPQLGQGANLALWDAMVLAEALAAHESLPIALDAYSRARRSHLDYYQFVTRWLTPFFQSDLAPLGWLRDLGFPLATALPFLRRLMVRSMCGIAQGIGIDAPVLLPAPDPVPRLGPAA</sequence>
<feature type="domain" description="FAD-binding" evidence="3">
    <location>
        <begin position="15"/>
        <end position="353"/>
    </location>
</feature>
<evidence type="ECO:0000313" key="5">
    <source>
        <dbReference type="Proteomes" id="UP000309215"/>
    </source>
</evidence>
<dbReference type="PANTHER" id="PTHR13789">
    <property type="entry name" value="MONOOXYGENASE"/>
    <property type="match status" value="1"/>
</dbReference>
<reference evidence="4 5" key="1">
    <citation type="submission" date="2019-04" db="EMBL/GenBank/DDBJ databases">
        <authorList>
            <person name="Li Y."/>
            <person name="Wang J."/>
        </authorList>
    </citation>
    <scope>NUCLEOTIDE SEQUENCE [LARGE SCALE GENOMIC DNA]</scope>
    <source>
        <strain evidence="4 5">DSM 14668</strain>
    </source>
</reference>
<dbReference type="OrthoDB" id="5499180at2"/>
<keyword evidence="1" id="KW-0560">Oxidoreductase</keyword>
<comment type="caution">
    <text evidence="4">The sequence shown here is derived from an EMBL/GenBank/DDBJ whole genome shotgun (WGS) entry which is preliminary data.</text>
</comment>
<organism evidence="4 5">
    <name type="scientific">Polyangium fumosum</name>
    <dbReference type="NCBI Taxonomy" id="889272"/>
    <lineage>
        <taxon>Bacteria</taxon>
        <taxon>Pseudomonadati</taxon>
        <taxon>Myxococcota</taxon>
        <taxon>Polyangia</taxon>
        <taxon>Polyangiales</taxon>
        <taxon>Polyangiaceae</taxon>
        <taxon>Polyangium</taxon>
    </lineage>
</organism>
<dbReference type="GO" id="GO:0004497">
    <property type="term" value="F:monooxygenase activity"/>
    <property type="evidence" value="ECO:0007669"/>
    <property type="project" value="UniProtKB-KW"/>
</dbReference>
<dbReference type="InterPro" id="IPR050493">
    <property type="entry name" value="FAD-dep_Monooxygenase_BioMet"/>
</dbReference>
<evidence type="ECO:0000259" key="3">
    <source>
        <dbReference type="Pfam" id="PF01494"/>
    </source>
</evidence>
<dbReference type="Proteomes" id="UP000309215">
    <property type="component" value="Unassembled WGS sequence"/>
</dbReference>